<dbReference type="PANTHER" id="PTHR34484">
    <property type="entry name" value="OS02G0832600 PROTEIN"/>
    <property type="match status" value="1"/>
</dbReference>
<reference evidence="1" key="1">
    <citation type="submission" date="2023-05" db="EMBL/GenBank/DDBJ databases">
        <title>Nepenthes gracilis genome sequencing.</title>
        <authorList>
            <person name="Fukushima K."/>
        </authorList>
    </citation>
    <scope>NUCLEOTIDE SEQUENCE</scope>
    <source>
        <strain evidence="1">SING2019-196</strain>
    </source>
</reference>
<dbReference type="AlphaFoldDB" id="A0AAD3SHM9"/>
<keyword evidence="2" id="KW-1185">Reference proteome</keyword>
<sequence>MVYPNNGADYNNVLENCVDDQDTHISQLEEEDLILKERLYLMERELGDMRRRLQFLERQNQVVEDFNEEVMENVSENGSEGLRDFHFFRQKRDEEVDFLPREEEAEKLGAKEDDARAGALAKEAYHVGALDREGTNVDVEGVEKVLPIFIEELALDVEVDKKVEANENLETGETCMG</sequence>
<dbReference type="EMBL" id="BSYO01000011">
    <property type="protein sequence ID" value="GMH11513.1"/>
    <property type="molecule type" value="Genomic_DNA"/>
</dbReference>
<gene>
    <name evidence="1" type="ORF">Nepgr_013354</name>
</gene>
<proteinExistence type="predicted"/>
<comment type="caution">
    <text evidence="1">The sequence shown here is derived from an EMBL/GenBank/DDBJ whole genome shotgun (WGS) entry which is preliminary data.</text>
</comment>
<dbReference type="Proteomes" id="UP001279734">
    <property type="component" value="Unassembled WGS sequence"/>
</dbReference>
<evidence type="ECO:0000313" key="1">
    <source>
        <dbReference type="EMBL" id="GMH11513.1"/>
    </source>
</evidence>
<organism evidence="1 2">
    <name type="scientific">Nepenthes gracilis</name>
    <name type="common">Slender pitcher plant</name>
    <dbReference type="NCBI Taxonomy" id="150966"/>
    <lineage>
        <taxon>Eukaryota</taxon>
        <taxon>Viridiplantae</taxon>
        <taxon>Streptophyta</taxon>
        <taxon>Embryophyta</taxon>
        <taxon>Tracheophyta</taxon>
        <taxon>Spermatophyta</taxon>
        <taxon>Magnoliopsida</taxon>
        <taxon>eudicotyledons</taxon>
        <taxon>Gunneridae</taxon>
        <taxon>Pentapetalae</taxon>
        <taxon>Caryophyllales</taxon>
        <taxon>Nepenthaceae</taxon>
        <taxon>Nepenthes</taxon>
    </lineage>
</organism>
<protein>
    <submittedName>
        <fullName evidence="1">Uncharacterized protein</fullName>
    </submittedName>
</protein>
<dbReference type="PANTHER" id="PTHR34484:SF2">
    <property type="entry name" value="OS02G0832600 PROTEIN"/>
    <property type="match status" value="1"/>
</dbReference>
<name>A0AAD3SHM9_NEPGR</name>
<evidence type="ECO:0000313" key="2">
    <source>
        <dbReference type="Proteomes" id="UP001279734"/>
    </source>
</evidence>
<accession>A0AAD3SHM9</accession>